<gene>
    <name evidence="1" type="ordered locus">Meso_1897</name>
</gene>
<dbReference type="EMBL" id="CP000390">
    <property type="protein sequence ID" value="ABG63290.1"/>
    <property type="molecule type" value="Genomic_DNA"/>
</dbReference>
<dbReference type="InterPro" id="IPR021791">
    <property type="entry name" value="Phage_TAC_11"/>
</dbReference>
<dbReference type="Pfam" id="PF11836">
    <property type="entry name" value="Phage_TAC_11"/>
    <property type="match status" value="1"/>
</dbReference>
<organism evidence="1">
    <name type="scientific">Chelativorans sp. (strain BNC1)</name>
    <dbReference type="NCBI Taxonomy" id="266779"/>
    <lineage>
        <taxon>Bacteria</taxon>
        <taxon>Pseudomonadati</taxon>
        <taxon>Pseudomonadota</taxon>
        <taxon>Alphaproteobacteria</taxon>
        <taxon>Hyphomicrobiales</taxon>
        <taxon>Phyllobacteriaceae</taxon>
        <taxon>Chelativorans</taxon>
    </lineage>
</organism>
<dbReference type="KEGG" id="mes:Meso_1897"/>
<dbReference type="AlphaFoldDB" id="Q11H35"/>
<accession>Q11H35</accession>
<name>Q11H35_CHESB</name>
<evidence type="ECO:0000313" key="1">
    <source>
        <dbReference type="EMBL" id="ABG63290.1"/>
    </source>
</evidence>
<evidence type="ECO:0008006" key="2">
    <source>
        <dbReference type="Google" id="ProtNLM"/>
    </source>
</evidence>
<proteinExistence type="predicted"/>
<dbReference type="HOGENOM" id="CLU_145382_1_0_5"/>
<dbReference type="OrthoDB" id="7509188at2"/>
<dbReference type="STRING" id="266779.Meso_1897"/>
<dbReference type="eggNOG" id="ENOG503339Z">
    <property type="taxonomic scope" value="Bacteria"/>
</dbReference>
<protein>
    <recommendedName>
        <fullName evidence="2">Gene transfer agent (GTA) like protein</fullName>
    </recommendedName>
</protein>
<sequence>MPDLPTHRRFFGDREHDFRLTPELIIELERVTNTGIGGLFRRFLQRDFRHSELLEMVRLGLIGGGADPKEAAALIAAYAVPLPVMELYVLALTIIETVMFGHALDTAEKKEAEK</sequence>
<reference evidence="1" key="1">
    <citation type="submission" date="2006-06" db="EMBL/GenBank/DDBJ databases">
        <title>Complete sequence of chromosome of Chelativorans sp. BNC1.</title>
        <authorList>
            <consortium name="US DOE Joint Genome Institute"/>
            <person name="Copeland A."/>
            <person name="Lucas S."/>
            <person name="Lapidus A."/>
            <person name="Barry K."/>
            <person name="Detter J.C."/>
            <person name="Glavina del Rio T."/>
            <person name="Hammon N."/>
            <person name="Israni S."/>
            <person name="Dalin E."/>
            <person name="Tice H."/>
            <person name="Pitluck S."/>
            <person name="Chertkov O."/>
            <person name="Brettin T."/>
            <person name="Bruce D."/>
            <person name="Han C."/>
            <person name="Tapia R."/>
            <person name="Gilna P."/>
            <person name="Schmutz J."/>
            <person name="Larimer F."/>
            <person name="Land M."/>
            <person name="Hauser L."/>
            <person name="Kyrpides N."/>
            <person name="Mikhailova N."/>
            <person name="Richardson P."/>
        </authorList>
    </citation>
    <scope>NUCLEOTIDE SEQUENCE</scope>
    <source>
        <strain evidence="1">BNC1</strain>
    </source>
</reference>